<keyword evidence="2" id="KW-1185">Reference proteome</keyword>
<dbReference type="Proteomes" id="UP000306319">
    <property type="component" value="Unassembled WGS sequence"/>
</dbReference>
<proteinExistence type="predicted"/>
<name>A0AC61RCG5_9BACT</name>
<gene>
    <name evidence="1" type="ORF">E5331_11640</name>
</gene>
<sequence>MAKSDLSRLESVLAHRDDYISTKEHRIDSIKSDLKKRSDRKDTLDAYEALYHEYLVFRFDSAMIYLDRAEKLIGESADYDYRCRIKIYRALALATSGHFSQAIGLLKAINAENLSIKNRQEYYAAMEWTYGVWAEYSGNTEYANEYNKQSIVYLDSLLSTLDKNTPEYMYHSADQSLRLKDYEKARDLYLNAIKPLRQDTRMYAQAAYGLAMAYKQLGDLDNYRKWLINAAISDQITPLKENLALQELALLIRNEDEDLETANRYLNYSLEDATFYNNRLRLLEISEKIPEIAIGYQNKIATQNWRLRLSMLGIIILVIGLCIMIWYVVQQKKRVSQSKETLSGLNAQLNELNAKLSQTNVIREQYVSLFMDLCAAYIEKLNRFRSTVILKIKAKQIDDLLRVANNNARPSEAEMKELFFNFDTAFLKLYPDFINKFNSLLQPGKEILPRQNELLNTDLRIFALIRMGITDSNKIATLLFYSPQTIFNHRTQVRNRAQNRDTFEQDLMNICSIMP</sequence>
<organism evidence="1 2">
    <name type="scientific">Lepagella muris</name>
    <dbReference type="NCBI Taxonomy" id="3032870"/>
    <lineage>
        <taxon>Bacteria</taxon>
        <taxon>Pseudomonadati</taxon>
        <taxon>Bacteroidota</taxon>
        <taxon>Bacteroidia</taxon>
        <taxon>Bacteroidales</taxon>
        <taxon>Muribaculaceae</taxon>
        <taxon>Lepagella</taxon>
    </lineage>
</organism>
<comment type="caution">
    <text evidence="1">The sequence shown here is derived from an EMBL/GenBank/DDBJ whole genome shotgun (WGS) entry which is preliminary data.</text>
</comment>
<dbReference type="EMBL" id="SRYB01000016">
    <property type="protein sequence ID" value="TGY78169.1"/>
    <property type="molecule type" value="Genomic_DNA"/>
</dbReference>
<evidence type="ECO:0000313" key="2">
    <source>
        <dbReference type="Proteomes" id="UP000306319"/>
    </source>
</evidence>
<evidence type="ECO:0000313" key="1">
    <source>
        <dbReference type="EMBL" id="TGY78169.1"/>
    </source>
</evidence>
<protein>
    <submittedName>
        <fullName evidence="1">Uncharacterized protein</fullName>
    </submittedName>
</protein>
<reference evidence="1" key="1">
    <citation type="submission" date="2019-04" db="EMBL/GenBank/DDBJ databases">
        <title>Microbes associate with the intestines of laboratory mice.</title>
        <authorList>
            <person name="Navarre W."/>
            <person name="Wong E."/>
            <person name="Huang K."/>
            <person name="Tropini C."/>
            <person name="Ng K."/>
            <person name="Yu B."/>
        </authorList>
    </citation>
    <scope>NUCLEOTIDE SEQUENCE</scope>
    <source>
        <strain evidence="1">NM04_E33</strain>
    </source>
</reference>
<accession>A0AC61RCG5</accession>